<evidence type="ECO:0000256" key="10">
    <source>
        <dbReference type="RuleBase" id="RU364125"/>
    </source>
</evidence>
<keyword evidence="11" id="KW-0966">Cell projection</keyword>
<dbReference type="Pfam" id="PF03748">
    <property type="entry name" value="FliL"/>
    <property type="match status" value="1"/>
</dbReference>
<proteinExistence type="inferred from homology"/>
<comment type="similarity">
    <text evidence="3 10">Belongs to the FliL family.</text>
</comment>
<sequence>MAKEKTKDPEASSPAETAKTRRSLKKILIMGVLGLLLMGGGLVVYVMFSDDPPAKEAHASQASAKHVVNMPLEPFLVNLADQDSRRYLKLKVELEVNNEEAAKELEKSMPRIRDALILLLSSKTYLDLASYQGKQQLKEEIKQKVSALPDGKKVTDVFFTEFVAQ</sequence>
<feature type="transmembrane region" description="Helical" evidence="10">
    <location>
        <begin position="27"/>
        <end position="48"/>
    </location>
</feature>
<dbReference type="PANTHER" id="PTHR35091">
    <property type="entry name" value="FLAGELLAR PROTEIN FLIL"/>
    <property type="match status" value="1"/>
</dbReference>
<accession>A0A7V6A134</accession>
<keyword evidence="11" id="KW-0969">Cilium</keyword>
<dbReference type="GO" id="GO:0006935">
    <property type="term" value="P:chemotaxis"/>
    <property type="evidence" value="ECO:0007669"/>
    <property type="project" value="UniProtKB-KW"/>
</dbReference>
<dbReference type="GO" id="GO:0005886">
    <property type="term" value="C:plasma membrane"/>
    <property type="evidence" value="ECO:0007669"/>
    <property type="project" value="UniProtKB-SubCell"/>
</dbReference>
<protein>
    <recommendedName>
        <fullName evidence="10">Flagellar protein FliL</fullName>
    </recommendedName>
</protein>
<organism evidence="11">
    <name type="scientific">Desulfobacca acetoxidans</name>
    <dbReference type="NCBI Taxonomy" id="60893"/>
    <lineage>
        <taxon>Bacteria</taxon>
        <taxon>Pseudomonadati</taxon>
        <taxon>Thermodesulfobacteriota</taxon>
        <taxon>Desulfobaccia</taxon>
        <taxon>Desulfobaccales</taxon>
        <taxon>Desulfobaccaceae</taxon>
        <taxon>Desulfobacca</taxon>
    </lineage>
</organism>
<name>A0A7V6A134_9BACT</name>
<dbReference type="EMBL" id="DTGR01000019">
    <property type="protein sequence ID" value="HHS28249.1"/>
    <property type="molecule type" value="Genomic_DNA"/>
</dbReference>
<evidence type="ECO:0000256" key="4">
    <source>
        <dbReference type="ARBA" id="ARBA00022475"/>
    </source>
</evidence>
<dbReference type="InterPro" id="IPR005503">
    <property type="entry name" value="FliL"/>
</dbReference>
<evidence type="ECO:0000256" key="7">
    <source>
        <dbReference type="ARBA" id="ARBA00022779"/>
    </source>
</evidence>
<comment type="subcellular location">
    <subcellularLocation>
        <location evidence="2">Cell membrane</location>
        <topology evidence="2">Single-pass membrane protein</topology>
    </subcellularLocation>
</comment>
<dbReference type="PANTHER" id="PTHR35091:SF2">
    <property type="entry name" value="FLAGELLAR PROTEIN FLIL"/>
    <property type="match status" value="1"/>
</dbReference>
<keyword evidence="9 10" id="KW-0472">Membrane</keyword>
<evidence type="ECO:0000256" key="6">
    <source>
        <dbReference type="ARBA" id="ARBA00022692"/>
    </source>
</evidence>
<evidence type="ECO:0000256" key="8">
    <source>
        <dbReference type="ARBA" id="ARBA00022989"/>
    </source>
</evidence>
<keyword evidence="7 10" id="KW-0283">Flagellar rotation</keyword>
<keyword evidence="5 10" id="KW-0145">Chemotaxis</keyword>
<keyword evidence="11" id="KW-0282">Flagellum</keyword>
<evidence type="ECO:0000313" key="11">
    <source>
        <dbReference type="EMBL" id="HHS28249.1"/>
    </source>
</evidence>
<comment type="caution">
    <text evidence="11">The sequence shown here is derived from an EMBL/GenBank/DDBJ whole genome shotgun (WGS) entry which is preliminary data.</text>
</comment>
<dbReference type="AlphaFoldDB" id="A0A7V6A134"/>
<evidence type="ECO:0000256" key="2">
    <source>
        <dbReference type="ARBA" id="ARBA00004162"/>
    </source>
</evidence>
<evidence type="ECO:0000256" key="1">
    <source>
        <dbReference type="ARBA" id="ARBA00002254"/>
    </source>
</evidence>
<reference evidence="11" key="1">
    <citation type="journal article" date="2020" name="mSystems">
        <title>Genome- and Community-Level Interaction Insights into Carbon Utilization and Element Cycling Functions of Hydrothermarchaeota in Hydrothermal Sediment.</title>
        <authorList>
            <person name="Zhou Z."/>
            <person name="Liu Y."/>
            <person name="Xu W."/>
            <person name="Pan J."/>
            <person name="Luo Z.H."/>
            <person name="Li M."/>
        </authorList>
    </citation>
    <scope>NUCLEOTIDE SEQUENCE [LARGE SCALE GENOMIC DNA]</scope>
    <source>
        <strain evidence="11">SpSt-767</strain>
    </source>
</reference>
<comment type="function">
    <text evidence="1 10">Controls the rotational direction of flagella during chemotaxis.</text>
</comment>
<evidence type="ECO:0000256" key="9">
    <source>
        <dbReference type="ARBA" id="ARBA00023136"/>
    </source>
</evidence>
<evidence type="ECO:0000256" key="5">
    <source>
        <dbReference type="ARBA" id="ARBA00022500"/>
    </source>
</evidence>
<dbReference type="GO" id="GO:0009425">
    <property type="term" value="C:bacterial-type flagellum basal body"/>
    <property type="evidence" value="ECO:0007669"/>
    <property type="project" value="InterPro"/>
</dbReference>
<keyword evidence="4 10" id="KW-1003">Cell membrane</keyword>
<keyword evidence="8 10" id="KW-1133">Transmembrane helix</keyword>
<dbReference type="GO" id="GO:0071978">
    <property type="term" value="P:bacterial-type flagellum-dependent swarming motility"/>
    <property type="evidence" value="ECO:0007669"/>
    <property type="project" value="TreeGrafter"/>
</dbReference>
<evidence type="ECO:0000256" key="3">
    <source>
        <dbReference type="ARBA" id="ARBA00008281"/>
    </source>
</evidence>
<keyword evidence="6 10" id="KW-0812">Transmembrane</keyword>
<gene>
    <name evidence="11" type="ORF">ENV52_00905</name>
</gene>